<dbReference type="InterPro" id="IPR013320">
    <property type="entry name" value="ConA-like_dom_sf"/>
</dbReference>
<protein>
    <recommendedName>
        <fullName evidence="10">SAP domain-containing protein</fullName>
    </recommendedName>
</protein>
<evidence type="ECO:0000256" key="5">
    <source>
        <dbReference type="SAM" id="MobiDB-lite"/>
    </source>
</evidence>
<evidence type="ECO:0000256" key="3">
    <source>
        <dbReference type="ARBA" id="ARBA00022553"/>
    </source>
</evidence>
<feature type="compositionally biased region" description="Polar residues" evidence="5">
    <location>
        <begin position="1036"/>
        <end position="1052"/>
    </location>
</feature>
<keyword evidence="2" id="KW-0488">Methylation</keyword>
<proteinExistence type="predicted"/>
<feature type="compositionally biased region" description="Basic and acidic residues" evidence="5">
    <location>
        <begin position="633"/>
        <end position="650"/>
    </location>
</feature>
<feature type="compositionally biased region" description="Polar residues" evidence="5">
    <location>
        <begin position="173"/>
        <end position="183"/>
    </location>
</feature>
<dbReference type="Pfam" id="PF13671">
    <property type="entry name" value="AAA_33"/>
    <property type="match status" value="1"/>
</dbReference>
<feature type="compositionally biased region" description="Basic and acidic residues" evidence="5">
    <location>
        <begin position="318"/>
        <end position="331"/>
    </location>
</feature>
<dbReference type="GO" id="GO:0005634">
    <property type="term" value="C:nucleus"/>
    <property type="evidence" value="ECO:0007669"/>
    <property type="project" value="UniProtKB-SubCell"/>
</dbReference>
<dbReference type="Pfam" id="PF00622">
    <property type="entry name" value="SPRY"/>
    <property type="match status" value="1"/>
</dbReference>
<feature type="compositionally biased region" description="Low complexity" evidence="5">
    <location>
        <begin position="1094"/>
        <end position="1111"/>
    </location>
</feature>
<dbReference type="Gene3D" id="2.60.120.920">
    <property type="match status" value="1"/>
</dbReference>
<feature type="compositionally biased region" description="Polar residues" evidence="5">
    <location>
        <begin position="903"/>
        <end position="912"/>
    </location>
</feature>
<evidence type="ECO:0000256" key="2">
    <source>
        <dbReference type="ARBA" id="ARBA00022481"/>
    </source>
</evidence>
<dbReference type="Gene3D" id="3.40.50.300">
    <property type="entry name" value="P-loop containing nucleotide triphosphate hydrolases"/>
    <property type="match status" value="1"/>
</dbReference>
<evidence type="ECO:0000259" key="7">
    <source>
        <dbReference type="PROSITE" id="PS50800"/>
    </source>
</evidence>
<dbReference type="PROSITE" id="PS50800">
    <property type="entry name" value="SAP"/>
    <property type="match status" value="1"/>
</dbReference>
<feature type="region of interest" description="Disordered" evidence="5">
    <location>
        <begin position="871"/>
        <end position="1052"/>
    </location>
</feature>
<feature type="region of interest" description="Disordered" evidence="5">
    <location>
        <begin position="591"/>
        <end position="660"/>
    </location>
</feature>
<dbReference type="Proteomes" id="UP000075884">
    <property type="component" value="Unassembled WGS sequence"/>
</dbReference>
<evidence type="ECO:0000313" key="8">
    <source>
        <dbReference type="EnsemblMetazoa" id="ADIR009100-PA"/>
    </source>
</evidence>
<dbReference type="GO" id="GO:0003723">
    <property type="term" value="F:RNA binding"/>
    <property type="evidence" value="ECO:0007669"/>
    <property type="project" value="TreeGrafter"/>
</dbReference>
<evidence type="ECO:0000259" key="6">
    <source>
        <dbReference type="PROSITE" id="PS50188"/>
    </source>
</evidence>
<evidence type="ECO:0000256" key="1">
    <source>
        <dbReference type="ARBA" id="ARBA00004123"/>
    </source>
</evidence>
<dbReference type="InterPro" id="IPR043136">
    <property type="entry name" value="B30.2/SPRY_sf"/>
</dbReference>
<evidence type="ECO:0008006" key="10">
    <source>
        <dbReference type="Google" id="ProtNLM"/>
    </source>
</evidence>
<dbReference type="InterPro" id="IPR003877">
    <property type="entry name" value="SPRY_dom"/>
</dbReference>
<dbReference type="SUPFAM" id="SSF52540">
    <property type="entry name" value="P-loop containing nucleoside triphosphate hydrolases"/>
    <property type="match status" value="1"/>
</dbReference>
<dbReference type="InterPro" id="IPR003034">
    <property type="entry name" value="SAP_dom"/>
</dbReference>
<feature type="region of interest" description="Disordered" evidence="5">
    <location>
        <begin position="1079"/>
        <end position="1120"/>
    </location>
</feature>
<evidence type="ECO:0000256" key="4">
    <source>
        <dbReference type="ARBA" id="ARBA00023242"/>
    </source>
</evidence>
<comment type="subcellular location">
    <subcellularLocation>
        <location evidence="1">Nucleus</location>
    </subcellularLocation>
</comment>
<keyword evidence="4" id="KW-0539">Nucleus</keyword>
<feature type="compositionally biased region" description="Low complexity" evidence="5">
    <location>
        <begin position="893"/>
        <end position="902"/>
    </location>
</feature>
<sequence>MDLAKLKVADLKAELAARNLDTKGVKAVLLERLKEAIERETNAAANVDLSSQQQQYLAQQQHRQQLLLQQQLQAQQQLHAQQQLFIQQQQLQQQQQQQHQLEQQNVVVADSEQPQEQTIEDLSMPSKRADTPARRRSTRRSMTRSPSPTNSSVENPHASLMGSARKRGRSRSMTKSPSPQRLTSEAPCLASVQEEEPEPTVAPVPVTEQRLAVTEVAPVATEVEHEEPKNVTDAADVASAPSPSDSIPQSKIEEPEPSSAAPSAMDVEEGDPIHESLQTVAKDDSVAEDILQQTAAASSNETPTEEKDIGSPAPALSKGDEVKAAGEESVKNTETCDSGAKAAETPSTAAAEATASDKSIATGATKAEKKQSGPQQAQSNVVEFVSEENEPKLPDEAANTVLLNDSDLNLTIDDKDLLSAKPLSDGIFGLVWGGVRANRGVTDGKVFYEVLVTDELQPATRSPLIPEGETPTPEMRIGWSTVAEGKRQLGEMDHAYGYSSCGKKVVGGNFEQYGIAYGKNDVVGVYLDMDTSQCRLQFTVNHVRQGTAFEFDKESLAGQALFPHVYAKNLSFKVNFGSVADGFPLVEKTVASKTTNETDKPTEKTEVVTSEVEKDEATTDVKQQTENADAEDDTKQPEDVKVEEAEDIKPASDASSSAESVPFDENFKFLNRFVEENQTSVVDGLKGPAARDCCELIMMIGLPGCGKTTWVQNYLKENSETSFTLLSVDSLLDNMKVTGKARDPSNTPQWQKIVEQLSRNMARLIEIACKRRRHLLLDQTNVFASEQKRRLKGFGGFKKRRAVAVVPSVEEYKRRYELKVAKYGKEVPETTLNTMKANIFVPSLVQNWYTEIAFAEQPEAEAQDTIKKLNEEGRKLLPPRRNRANQSNRQKHASNNSNANSNYTSRWSQNRPQGGVGQQYGKNRYGSGGGGGGGGASGYNRYGNKPHEVGNQYGHHRVGDYRSGNGYGRRDDHHRGGANYGGGGNRYDSWNRNSGGSGYYNDRGYPNRGYNQQQQDHSNRYDARRRDRRGYNNNGSGWNAQGGQSQQWNNSYPKSGSSESWYLWWQSNLNNLLAPNGSNADGSATSSSQWNQYGGNSTHQSSSYSNYHSKGSGAGSSGMS</sequence>
<dbReference type="Pfam" id="PF02037">
    <property type="entry name" value="SAP"/>
    <property type="match status" value="1"/>
</dbReference>
<dbReference type="AlphaFoldDB" id="A0A182NN65"/>
<dbReference type="SUPFAM" id="SSF68906">
    <property type="entry name" value="SAP domain"/>
    <property type="match status" value="1"/>
</dbReference>
<dbReference type="CDD" id="cd12884">
    <property type="entry name" value="SPRY_hnRNP"/>
    <property type="match status" value="1"/>
</dbReference>
<feature type="domain" description="B30.2/SPRY" evidence="6">
    <location>
        <begin position="377"/>
        <end position="581"/>
    </location>
</feature>
<dbReference type="InterPro" id="IPR001870">
    <property type="entry name" value="B30.2/SPRY"/>
</dbReference>
<dbReference type="EnsemblMetazoa" id="ADIR009100-RA">
    <property type="protein sequence ID" value="ADIR009100-PA"/>
    <property type="gene ID" value="ADIR009100"/>
</dbReference>
<dbReference type="Gene3D" id="1.10.720.30">
    <property type="entry name" value="SAP domain"/>
    <property type="match status" value="1"/>
</dbReference>
<dbReference type="InterPro" id="IPR035778">
    <property type="entry name" value="SPRY_hnRNP_U"/>
</dbReference>
<evidence type="ECO:0000313" key="9">
    <source>
        <dbReference type="Proteomes" id="UP000075884"/>
    </source>
</evidence>
<feature type="compositionally biased region" description="Low complexity" evidence="5">
    <location>
        <begin position="199"/>
        <end position="221"/>
    </location>
</feature>
<reference evidence="8" key="2">
    <citation type="submission" date="2020-05" db="UniProtKB">
        <authorList>
            <consortium name="EnsemblMetazoa"/>
        </authorList>
    </citation>
    <scope>IDENTIFICATION</scope>
    <source>
        <strain evidence="8">WRAIR2</strain>
    </source>
</reference>
<organism evidence="8 9">
    <name type="scientific">Anopheles dirus</name>
    <dbReference type="NCBI Taxonomy" id="7168"/>
    <lineage>
        <taxon>Eukaryota</taxon>
        <taxon>Metazoa</taxon>
        <taxon>Ecdysozoa</taxon>
        <taxon>Arthropoda</taxon>
        <taxon>Hexapoda</taxon>
        <taxon>Insecta</taxon>
        <taxon>Pterygota</taxon>
        <taxon>Neoptera</taxon>
        <taxon>Endopterygota</taxon>
        <taxon>Diptera</taxon>
        <taxon>Nematocera</taxon>
        <taxon>Culicoidea</taxon>
        <taxon>Culicidae</taxon>
        <taxon>Anophelinae</taxon>
        <taxon>Anopheles</taxon>
    </lineage>
</organism>
<dbReference type="PANTHER" id="PTHR12381">
    <property type="entry name" value="HETEROGENEOUS NUCLEAR RIBONUCLEOPROTEIN U FAMILY MEMBER"/>
    <property type="match status" value="1"/>
</dbReference>
<reference evidence="9" key="1">
    <citation type="submission" date="2013-03" db="EMBL/GenBank/DDBJ databases">
        <title>The Genome Sequence of Anopheles dirus WRAIR2.</title>
        <authorList>
            <consortium name="The Broad Institute Genomics Platform"/>
            <person name="Neafsey D.E."/>
            <person name="Walton C."/>
            <person name="Walker B."/>
            <person name="Young S.K."/>
            <person name="Zeng Q."/>
            <person name="Gargeya S."/>
            <person name="Fitzgerald M."/>
            <person name="Haas B."/>
            <person name="Abouelleil A."/>
            <person name="Allen A.W."/>
            <person name="Alvarado L."/>
            <person name="Arachchi H.M."/>
            <person name="Berlin A.M."/>
            <person name="Chapman S.B."/>
            <person name="Gainer-Dewar J."/>
            <person name="Goldberg J."/>
            <person name="Griggs A."/>
            <person name="Gujja S."/>
            <person name="Hansen M."/>
            <person name="Howarth C."/>
            <person name="Imamovic A."/>
            <person name="Ireland A."/>
            <person name="Larimer J."/>
            <person name="McCowan C."/>
            <person name="Murphy C."/>
            <person name="Pearson M."/>
            <person name="Poon T.W."/>
            <person name="Priest M."/>
            <person name="Roberts A."/>
            <person name="Saif S."/>
            <person name="Shea T."/>
            <person name="Sisk P."/>
            <person name="Sykes S."/>
            <person name="Wortman J."/>
            <person name="Nusbaum C."/>
            <person name="Birren B."/>
        </authorList>
    </citation>
    <scope>NUCLEOTIDE SEQUENCE [LARGE SCALE GENOMIC DNA]</scope>
    <source>
        <strain evidence="9">WRAIR2</strain>
    </source>
</reference>
<feature type="compositionally biased region" description="Low complexity" evidence="5">
    <location>
        <begin position="143"/>
        <end position="152"/>
    </location>
</feature>
<dbReference type="InterPro" id="IPR036361">
    <property type="entry name" value="SAP_dom_sf"/>
</dbReference>
<feature type="compositionally biased region" description="Polar residues" evidence="5">
    <location>
        <begin position="291"/>
        <end position="302"/>
    </location>
</feature>
<feature type="compositionally biased region" description="Polar residues" evidence="5">
    <location>
        <begin position="1079"/>
        <end position="1093"/>
    </location>
</feature>
<dbReference type="SMART" id="SM00513">
    <property type="entry name" value="SAP"/>
    <property type="match status" value="1"/>
</dbReference>
<dbReference type="SUPFAM" id="SSF49899">
    <property type="entry name" value="Concanavalin A-like lectins/glucanases"/>
    <property type="match status" value="1"/>
</dbReference>
<dbReference type="PROSITE" id="PS50188">
    <property type="entry name" value="B302_SPRY"/>
    <property type="match status" value="1"/>
</dbReference>
<dbReference type="InterPro" id="IPR027417">
    <property type="entry name" value="P-loop_NTPase"/>
</dbReference>
<dbReference type="STRING" id="7168.A0A182NN65"/>
<feature type="region of interest" description="Disordered" evidence="5">
    <location>
        <begin position="105"/>
        <end position="382"/>
    </location>
</feature>
<dbReference type="PANTHER" id="PTHR12381:SF56">
    <property type="entry name" value="B30.2_SPRY DOMAIN-CONTAINING PROTEIN-RELATED"/>
    <property type="match status" value="1"/>
</dbReference>
<name>A0A182NN65_9DIPT</name>
<dbReference type="SMART" id="SM00449">
    <property type="entry name" value="SPRY"/>
    <property type="match status" value="1"/>
</dbReference>
<keyword evidence="3" id="KW-0597">Phosphoprotein</keyword>
<accession>A0A182NN65</accession>
<feature type="domain" description="SAP" evidence="7">
    <location>
        <begin position="3"/>
        <end position="37"/>
    </location>
</feature>
<keyword evidence="9" id="KW-1185">Reference proteome</keyword>
<dbReference type="VEuPathDB" id="VectorBase:ADIR009100"/>
<feature type="compositionally biased region" description="Low complexity" evidence="5">
    <location>
        <begin position="340"/>
        <end position="361"/>
    </location>
</feature>
<feature type="compositionally biased region" description="Gly residues" evidence="5">
    <location>
        <begin position="926"/>
        <end position="937"/>
    </location>
</feature>
<feature type="compositionally biased region" description="Basic and acidic residues" evidence="5">
    <location>
        <begin position="596"/>
        <end position="619"/>
    </location>
</feature>
<feature type="compositionally biased region" description="Low complexity" evidence="5">
    <location>
        <begin position="233"/>
        <end position="248"/>
    </location>
</feature>
<dbReference type="GO" id="GO:0000380">
    <property type="term" value="P:alternative mRNA splicing, via spliceosome"/>
    <property type="evidence" value="ECO:0007669"/>
    <property type="project" value="TreeGrafter"/>
</dbReference>